<dbReference type="CDD" id="cd00609">
    <property type="entry name" value="AAT_like"/>
    <property type="match status" value="1"/>
</dbReference>
<dbReference type="InterPro" id="IPR051798">
    <property type="entry name" value="Class-II_PLP-Dep_Aminotrans"/>
</dbReference>
<gene>
    <name evidence="7" type="ORF">DW084_11580</name>
</gene>
<sequence>MTIEHFLSHYARQRKGTDSLKWDLVDQRFQGEKLLPLWVADMDFAAPKAVEEALQQLVAQGTFGYAIPPSGYFLAYQAWQDRHWGTKFEEKWLSFSTGVVQSLVDLLHCFTEPDDGILIQPPVYYPFFDSIKETKRRLIEAPLQKVGNSYQIDFAAFEAIIIEEKVKLFILCSPHNPVGRVWQEKELHQLLAICQKHEVVVIADEIHRELILGEQQFVSAITVAQRLGFEKLIVVDSPSKTFNLAGLLLSHVWIPDLEMRRAYQAWCRQYKQTEVNRLGLVAAKAAYESGDQWLADLLLVIAANEQMVRQQLQEAFPKIELLPLEGTYLLWVDLRQVIAKERTKHVIQDTAGLAVDYGEWFSQDGQGLIRLNLATTPTIIQEALDRMIEAIKKEERHDD</sequence>
<dbReference type="PANTHER" id="PTHR43525:SF1">
    <property type="entry name" value="PROTEIN MALY"/>
    <property type="match status" value="1"/>
</dbReference>
<protein>
    <recommendedName>
        <fullName evidence="2">cysteine-S-conjugate beta-lyase</fullName>
        <ecNumber evidence="2">4.4.1.13</ecNumber>
    </recommendedName>
</protein>
<dbReference type="Gene3D" id="3.40.640.10">
    <property type="entry name" value="Type I PLP-dependent aspartate aminotransferase-like (Major domain)"/>
    <property type="match status" value="1"/>
</dbReference>
<organism evidence="7 8">
    <name type="scientific">Enterococcus casseliflavus</name>
    <name type="common">Enterococcus flavescens</name>
    <dbReference type="NCBI Taxonomy" id="37734"/>
    <lineage>
        <taxon>Bacteria</taxon>
        <taxon>Bacillati</taxon>
        <taxon>Bacillota</taxon>
        <taxon>Bacilli</taxon>
        <taxon>Lactobacillales</taxon>
        <taxon>Enterococcaceae</taxon>
        <taxon>Enterococcus</taxon>
    </lineage>
</organism>
<dbReference type="InterPro" id="IPR004839">
    <property type="entry name" value="Aminotransferase_I/II_large"/>
</dbReference>
<dbReference type="EMBL" id="QRMZ01000015">
    <property type="protein sequence ID" value="RHK05778.1"/>
    <property type="molecule type" value="Genomic_DNA"/>
</dbReference>
<comment type="similarity">
    <text evidence="5">Belongs to the class-II pyridoxal-phosphate-dependent aminotransferase family. MalY/PatB cystathionine beta-lyase subfamily.</text>
</comment>
<dbReference type="Proteomes" id="UP000286288">
    <property type="component" value="Unassembled WGS sequence"/>
</dbReference>
<evidence type="ECO:0000256" key="4">
    <source>
        <dbReference type="ARBA" id="ARBA00023239"/>
    </source>
</evidence>
<dbReference type="EC" id="4.4.1.13" evidence="2"/>
<dbReference type="InterPro" id="IPR027619">
    <property type="entry name" value="C-S_lyase_PatB-like"/>
</dbReference>
<comment type="caution">
    <text evidence="7">The sequence shown here is derived from an EMBL/GenBank/DDBJ whole genome shotgun (WGS) entry which is preliminary data.</text>
</comment>
<dbReference type="InterPro" id="IPR015424">
    <property type="entry name" value="PyrdxlP-dep_Trfase"/>
</dbReference>
<feature type="domain" description="Aminotransferase class I/classII large" evidence="6">
    <location>
        <begin position="35"/>
        <end position="386"/>
    </location>
</feature>
<dbReference type="GO" id="GO:0047804">
    <property type="term" value="F:cysteine-S-conjugate beta-lyase activity"/>
    <property type="evidence" value="ECO:0007669"/>
    <property type="project" value="UniProtKB-EC"/>
</dbReference>
<dbReference type="PANTHER" id="PTHR43525">
    <property type="entry name" value="PROTEIN MALY"/>
    <property type="match status" value="1"/>
</dbReference>
<evidence type="ECO:0000313" key="8">
    <source>
        <dbReference type="Proteomes" id="UP000286288"/>
    </source>
</evidence>
<evidence type="ECO:0000256" key="1">
    <source>
        <dbReference type="ARBA" id="ARBA00001933"/>
    </source>
</evidence>
<dbReference type="AlphaFoldDB" id="A0A415ERB0"/>
<comment type="cofactor">
    <cofactor evidence="1">
        <name>pyridoxal 5'-phosphate</name>
        <dbReference type="ChEBI" id="CHEBI:597326"/>
    </cofactor>
</comment>
<evidence type="ECO:0000313" key="7">
    <source>
        <dbReference type="EMBL" id="RHK05778.1"/>
    </source>
</evidence>
<dbReference type="Gene3D" id="3.90.1150.10">
    <property type="entry name" value="Aspartate Aminotransferase, domain 1"/>
    <property type="match status" value="1"/>
</dbReference>
<name>A0A415ERB0_ENTCA</name>
<proteinExistence type="inferred from homology"/>
<evidence type="ECO:0000256" key="3">
    <source>
        <dbReference type="ARBA" id="ARBA00022898"/>
    </source>
</evidence>
<dbReference type="SUPFAM" id="SSF53383">
    <property type="entry name" value="PLP-dependent transferases"/>
    <property type="match status" value="1"/>
</dbReference>
<dbReference type="GO" id="GO:0030170">
    <property type="term" value="F:pyridoxal phosphate binding"/>
    <property type="evidence" value="ECO:0007669"/>
    <property type="project" value="InterPro"/>
</dbReference>
<evidence type="ECO:0000256" key="5">
    <source>
        <dbReference type="ARBA" id="ARBA00037974"/>
    </source>
</evidence>
<dbReference type="InterPro" id="IPR015421">
    <property type="entry name" value="PyrdxlP-dep_Trfase_major"/>
</dbReference>
<accession>A0A415ERB0</accession>
<evidence type="ECO:0000256" key="2">
    <source>
        <dbReference type="ARBA" id="ARBA00012224"/>
    </source>
</evidence>
<dbReference type="Pfam" id="PF00155">
    <property type="entry name" value="Aminotran_1_2"/>
    <property type="match status" value="1"/>
</dbReference>
<evidence type="ECO:0000259" key="6">
    <source>
        <dbReference type="Pfam" id="PF00155"/>
    </source>
</evidence>
<reference evidence="7 8" key="1">
    <citation type="submission" date="2018-08" db="EMBL/GenBank/DDBJ databases">
        <title>A genome reference for cultivated species of the human gut microbiota.</title>
        <authorList>
            <person name="Zou Y."/>
            <person name="Xue W."/>
            <person name="Luo G."/>
        </authorList>
    </citation>
    <scope>NUCLEOTIDE SEQUENCE [LARGE SCALE GENOMIC DNA]</scope>
    <source>
        <strain evidence="7 8">AF48-16</strain>
    </source>
</reference>
<keyword evidence="4 7" id="KW-0456">Lyase</keyword>
<dbReference type="NCBIfam" id="TIGR04350">
    <property type="entry name" value="C_S_lyase_PatB"/>
    <property type="match status" value="1"/>
</dbReference>
<keyword evidence="3" id="KW-0663">Pyridoxal phosphate</keyword>
<dbReference type="InterPro" id="IPR015422">
    <property type="entry name" value="PyrdxlP-dep_Trfase_small"/>
</dbReference>